<dbReference type="RefSeq" id="WP_116491891.1">
    <property type="nucleotide sequence ID" value="NZ_QDFR01000001.1"/>
</dbReference>
<dbReference type="SUPFAM" id="SSF55136">
    <property type="entry name" value="Probable bacterial effector-binding domain"/>
    <property type="match status" value="1"/>
</dbReference>
<dbReference type="SMART" id="SM00871">
    <property type="entry name" value="AraC_E_bind"/>
    <property type="match status" value="1"/>
</dbReference>
<evidence type="ECO:0000256" key="3">
    <source>
        <dbReference type="ARBA" id="ARBA00023163"/>
    </source>
</evidence>
<comment type="caution">
    <text evidence="5">The sequence shown here is derived from an EMBL/GenBank/DDBJ whole genome shotgun (WGS) entry which is preliminary data.</text>
</comment>
<dbReference type="Pfam" id="PF12833">
    <property type="entry name" value="HTH_18"/>
    <property type="match status" value="1"/>
</dbReference>
<dbReference type="InterPro" id="IPR029442">
    <property type="entry name" value="GyrI-like"/>
</dbReference>
<keyword evidence="3" id="KW-0804">Transcription</keyword>
<keyword evidence="1" id="KW-0805">Transcription regulation</keyword>
<dbReference type="InterPro" id="IPR010499">
    <property type="entry name" value="AraC_E-bd"/>
</dbReference>
<dbReference type="InterPro" id="IPR018062">
    <property type="entry name" value="HTH_AraC-typ_CS"/>
</dbReference>
<reference evidence="5 6" key="1">
    <citation type="submission" date="2018-04" db="EMBL/GenBank/DDBJ databases">
        <authorList>
            <person name="Hagen T."/>
        </authorList>
    </citation>
    <scope>NUCLEOTIDE SEQUENCE [LARGE SCALE GENOMIC DNA]</scope>
    <source>
        <strain evidence="5 6">TPD7009</strain>
    </source>
</reference>
<evidence type="ECO:0000259" key="4">
    <source>
        <dbReference type="PROSITE" id="PS01124"/>
    </source>
</evidence>
<sequence length="274" mass="30014">MAVLERLIWQIETDLKSDLSLPSLSRRCAVNLHHMCRVFQLATGMSIMAYARARRLSLAARAIADGQESIIAIALDAGYGSHEAFTRAFASYFGTAPSRLRGKQSITTLNLMEPFEMNKDMIVPLAAPRREDRAAFRVVGLGLDCAFDKTGEIPALWGSFMEREAEVQNPVPGPAYGVCCMADGAGNFRYIAGIEATGATPGMEHIDIPAQTYAVFTHSGHISDIGKTVYTIWNKALPDAGLESANAPDFERYDHRFDGRTGRGEVEIWIPIVS</sequence>
<dbReference type="SUPFAM" id="SSF46689">
    <property type="entry name" value="Homeodomain-like"/>
    <property type="match status" value="2"/>
</dbReference>
<proteinExistence type="predicted"/>
<dbReference type="InterPro" id="IPR011256">
    <property type="entry name" value="Reg_factor_effector_dom_sf"/>
</dbReference>
<gene>
    <name evidence="5" type="ORF">DC430_05880</name>
</gene>
<feature type="domain" description="HTH araC/xylS-type" evidence="4">
    <location>
        <begin position="5"/>
        <end position="103"/>
    </location>
</feature>
<evidence type="ECO:0000256" key="1">
    <source>
        <dbReference type="ARBA" id="ARBA00023015"/>
    </source>
</evidence>
<keyword evidence="2" id="KW-0238">DNA-binding</keyword>
<dbReference type="AlphaFoldDB" id="A0AA92HB70"/>
<dbReference type="GO" id="GO:0003700">
    <property type="term" value="F:DNA-binding transcription factor activity"/>
    <property type="evidence" value="ECO:0007669"/>
    <property type="project" value="InterPro"/>
</dbReference>
<name>A0AA92HB70_RHIRH</name>
<dbReference type="InterPro" id="IPR050959">
    <property type="entry name" value="MarA-like"/>
</dbReference>
<dbReference type="PROSITE" id="PS00041">
    <property type="entry name" value="HTH_ARAC_FAMILY_1"/>
    <property type="match status" value="1"/>
</dbReference>
<dbReference type="InterPro" id="IPR009057">
    <property type="entry name" value="Homeodomain-like_sf"/>
</dbReference>
<dbReference type="SMART" id="SM00342">
    <property type="entry name" value="HTH_ARAC"/>
    <property type="match status" value="1"/>
</dbReference>
<accession>A0AA92HB70</accession>
<dbReference type="PANTHER" id="PTHR47504">
    <property type="entry name" value="RIGHT ORIGIN-BINDING PROTEIN"/>
    <property type="match status" value="1"/>
</dbReference>
<dbReference type="Proteomes" id="UP000244335">
    <property type="component" value="Unassembled WGS sequence"/>
</dbReference>
<dbReference type="InterPro" id="IPR018060">
    <property type="entry name" value="HTH_AraC"/>
</dbReference>
<protein>
    <submittedName>
        <fullName evidence="5">AraC family transcriptional regulator</fullName>
    </submittedName>
</protein>
<dbReference type="Pfam" id="PF06445">
    <property type="entry name" value="GyrI-like"/>
    <property type="match status" value="1"/>
</dbReference>
<dbReference type="EMBL" id="QDFR01000001">
    <property type="protein sequence ID" value="PVE57247.1"/>
    <property type="molecule type" value="Genomic_DNA"/>
</dbReference>
<dbReference type="PANTHER" id="PTHR47504:SF5">
    <property type="entry name" value="RIGHT ORIGIN-BINDING PROTEIN"/>
    <property type="match status" value="1"/>
</dbReference>
<evidence type="ECO:0000256" key="2">
    <source>
        <dbReference type="ARBA" id="ARBA00023125"/>
    </source>
</evidence>
<organism evidence="5 6">
    <name type="scientific">Rhizobium rhizogenes</name>
    <name type="common">Agrobacterium rhizogenes</name>
    <dbReference type="NCBI Taxonomy" id="359"/>
    <lineage>
        <taxon>Bacteria</taxon>
        <taxon>Pseudomonadati</taxon>
        <taxon>Pseudomonadota</taxon>
        <taxon>Alphaproteobacteria</taxon>
        <taxon>Hyphomicrobiales</taxon>
        <taxon>Rhizobiaceae</taxon>
        <taxon>Rhizobium/Agrobacterium group</taxon>
        <taxon>Rhizobium</taxon>
    </lineage>
</organism>
<evidence type="ECO:0000313" key="5">
    <source>
        <dbReference type="EMBL" id="PVE57247.1"/>
    </source>
</evidence>
<evidence type="ECO:0000313" key="6">
    <source>
        <dbReference type="Proteomes" id="UP000244335"/>
    </source>
</evidence>
<dbReference type="Gene3D" id="1.10.10.60">
    <property type="entry name" value="Homeodomain-like"/>
    <property type="match status" value="2"/>
</dbReference>
<dbReference type="PROSITE" id="PS01124">
    <property type="entry name" value="HTH_ARAC_FAMILY_2"/>
    <property type="match status" value="1"/>
</dbReference>
<dbReference type="GO" id="GO:0043565">
    <property type="term" value="F:sequence-specific DNA binding"/>
    <property type="evidence" value="ECO:0007669"/>
    <property type="project" value="InterPro"/>
</dbReference>
<dbReference type="Gene3D" id="3.20.80.10">
    <property type="entry name" value="Regulatory factor, effector binding domain"/>
    <property type="match status" value="1"/>
</dbReference>